<evidence type="ECO:0000259" key="4">
    <source>
        <dbReference type="PROSITE" id="PS50404"/>
    </source>
</evidence>
<dbReference type="InterPro" id="IPR036282">
    <property type="entry name" value="Glutathione-S-Trfase_C_sf"/>
</dbReference>
<comment type="similarity">
    <text evidence="3">Belongs to the GST superfamily.</text>
</comment>
<dbReference type="EMBL" id="JAUHHV010000001">
    <property type="protein sequence ID" value="KAK1437782.1"/>
    <property type="molecule type" value="Genomic_DNA"/>
</dbReference>
<comment type="function">
    <text evidence="3">Is involved in the conjugation of reduced glutathione to a wide number of exogenous and endogenous hydrophobic electrophiles.</text>
</comment>
<dbReference type="InterPro" id="IPR040079">
    <property type="entry name" value="Glutathione_S-Trfase"/>
</dbReference>
<dbReference type="Gene3D" id="1.20.1050.10">
    <property type="match status" value="1"/>
</dbReference>
<dbReference type="InterPro" id="IPR010987">
    <property type="entry name" value="Glutathione-S-Trfase_C-like"/>
</dbReference>
<dbReference type="GO" id="GO:0004364">
    <property type="term" value="F:glutathione transferase activity"/>
    <property type="evidence" value="ECO:0007669"/>
    <property type="project" value="UniProtKB-UniRule"/>
</dbReference>
<dbReference type="GO" id="GO:0006749">
    <property type="term" value="P:glutathione metabolic process"/>
    <property type="evidence" value="ECO:0007669"/>
    <property type="project" value="InterPro"/>
</dbReference>
<organism evidence="6 7">
    <name type="scientific">Tagetes erecta</name>
    <name type="common">African marigold</name>
    <dbReference type="NCBI Taxonomy" id="13708"/>
    <lineage>
        <taxon>Eukaryota</taxon>
        <taxon>Viridiplantae</taxon>
        <taxon>Streptophyta</taxon>
        <taxon>Embryophyta</taxon>
        <taxon>Tracheophyta</taxon>
        <taxon>Spermatophyta</taxon>
        <taxon>Magnoliopsida</taxon>
        <taxon>eudicotyledons</taxon>
        <taxon>Gunneridae</taxon>
        <taxon>Pentapetalae</taxon>
        <taxon>asterids</taxon>
        <taxon>campanulids</taxon>
        <taxon>Asterales</taxon>
        <taxon>Asteraceae</taxon>
        <taxon>Asteroideae</taxon>
        <taxon>Heliantheae alliance</taxon>
        <taxon>Tageteae</taxon>
        <taxon>Tagetes</taxon>
    </lineage>
</organism>
<comment type="catalytic activity">
    <reaction evidence="2 3">
        <text>RX + glutathione = an S-substituted glutathione + a halide anion + H(+)</text>
        <dbReference type="Rhea" id="RHEA:16437"/>
        <dbReference type="ChEBI" id="CHEBI:15378"/>
        <dbReference type="ChEBI" id="CHEBI:16042"/>
        <dbReference type="ChEBI" id="CHEBI:17792"/>
        <dbReference type="ChEBI" id="CHEBI:57925"/>
        <dbReference type="ChEBI" id="CHEBI:90779"/>
        <dbReference type="EC" id="2.5.1.18"/>
    </reaction>
</comment>
<dbReference type="SUPFAM" id="SSF47616">
    <property type="entry name" value="GST C-terminal domain-like"/>
    <property type="match status" value="1"/>
</dbReference>
<dbReference type="Pfam" id="PF13417">
    <property type="entry name" value="GST_N_3"/>
    <property type="match status" value="1"/>
</dbReference>
<dbReference type="PROSITE" id="PS50405">
    <property type="entry name" value="GST_CTER"/>
    <property type="match status" value="1"/>
</dbReference>
<name>A0AAD8LA83_TARER</name>
<dbReference type="PANTHER" id="PTHR11260:SF710">
    <property type="entry name" value="GLUTATHIONE S-TRANSFERASE"/>
    <property type="match status" value="1"/>
</dbReference>
<dbReference type="PANTHER" id="PTHR11260">
    <property type="entry name" value="GLUTATHIONE S-TRANSFERASE, GST, SUPERFAMILY, GST DOMAIN CONTAINING"/>
    <property type="match status" value="1"/>
</dbReference>
<dbReference type="InterPro" id="IPR004045">
    <property type="entry name" value="Glutathione_S-Trfase_N"/>
</dbReference>
<evidence type="ECO:0000256" key="3">
    <source>
        <dbReference type="RuleBase" id="RU369102"/>
    </source>
</evidence>
<dbReference type="SFLD" id="SFLDS00019">
    <property type="entry name" value="Glutathione_Transferase_(cytos"/>
    <property type="match status" value="1"/>
</dbReference>
<dbReference type="SFLD" id="SFLDG00358">
    <property type="entry name" value="Main_(cytGST)"/>
    <property type="match status" value="1"/>
</dbReference>
<comment type="caution">
    <text evidence="6">The sequence shown here is derived from an EMBL/GenBank/DDBJ whole genome shotgun (WGS) entry which is preliminary data.</text>
</comment>
<dbReference type="EC" id="2.5.1.18" evidence="3"/>
<sequence length="238" mass="27701">MAQKCEMRLLGKTGSAFTNRVRFVLKLKSIDYEYFEEDLDNKTELFLKSSPVFRNVPVLFHGDGPPMIESLCIMEYLDEIKPDVHPILPKNPADRVQFRILAYTFDNLYYPAMREFMLTRDVDKREAMKGPITEGIARLEEAFIHVSKGKEFWGGDDIGYLDIVFGVFLGWFKLFGKVFDFDVIDEVINPRLAQWGRSMWSHEVASTIIPNHEIHAKFLQFLHNRMPPTSRPLVDLSY</sequence>
<comment type="subcellular location">
    <subcellularLocation>
        <location evidence="3">Cytoplasm</location>
        <location evidence="3">Cytosol</location>
    </subcellularLocation>
</comment>
<dbReference type="SFLD" id="SFLDG01152">
    <property type="entry name" value="Main.3:_Omega-_and_Tau-like"/>
    <property type="match status" value="1"/>
</dbReference>
<dbReference type="InterPro" id="IPR045073">
    <property type="entry name" value="Omega/Tau-like"/>
</dbReference>
<feature type="domain" description="GST C-terminal" evidence="5">
    <location>
        <begin position="91"/>
        <end position="218"/>
    </location>
</feature>
<evidence type="ECO:0000256" key="2">
    <source>
        <dbReference type="ARBA" id="ARBA00047960"/>
    </source>
</evidence>
<dbReference type="Proteomes" id="UP001229421">
    <property type="component" value="Unassembled WGS sequence"/>
</dbReference>
<evidence type="ECO:0000313" key="6">
    <source>
        <dbReference type="EMBL" id="KAK1437782.1"/>
    </source>
</evidence>
<accession>A0AAD8LA83</accession>
<proteinExistence type="inferred from homology"/>
<protein>
    <recommendedName>
        <fullName evidence="3">Glutathione S-transferase</fullName>
        <ecNumber evidence="3">2.5.1.18</ecNumber>
    </recommendedName>
</protein>
<keyword evidence="3" id="KW-0963">Cytoplasm</keyword>
<evidence type="ECO:0000313" key="7">
    <source>
        <dbReference type="Proteomes" id="UP001229421"/>
    </source>
</evidence>
<dbReference type="CDD" id="cd03185">
    <property type="entry name" value="GST_C_Tau"/>
    <property type="match status" value="1"/>
</dbReference>
<dbReference type="AlphaFoldDB" id="A0AAD8LA83"/>
<dbReference type="Gene3D" id="3.40.30.10">
    <property type="entry name" value="Glutaredoxin"/>
    <property type="match status" value="1"/>
</dbReference>
<dbReference type="InterPro" id="IPR045074">
    <property type="entry name" value="GST_C_Tau"/>
</dbReference>
<dbReference type="SUPFAM" id="SSF52833">
    <property type="entry name" value="Thioredoxin-like"/>
    <property type="match status" value="1"/>
</dbReference>
<dbReference type="GO" id="GO:0005829">
    <property type="term" value="C:cytosol"/>
    <property type="evidence" value="ECO:0007669"/>
    <property type="project" value="UniProtKB-SubCell"/>
</dbReference>
<keyword evidence="1 3" id="KW-0808">Transferase</keyword>
<dbReference type="InterPro" id="IPR036249">
    <property type="entry name" value="Thioredoxin-like_sf"/>
</dbReference>
<evidence type="ECO:0000259" key="5">
    <source>
        <dbReference type="PROSITE" id="PS50405"/>
    </source>
</evidence>
<reference evidence="6" key="1">
    <citation type="journal article" date="2023" name="bioRxiv">
        <title>Improved chromosome-level genome assembly for marigold (Tagetes erecta).</title>
        <authorList>
            <person name="Jiang F."/>
            <person name="Yuan L."/>
            <person name="Wang S."/>
            <person name="Wang H."/>
            <person name="Xu D."/>
            <person name="Wang A."/>
            <person name="Fan W."/>
        </authorList>
    </citation>
    <scope>NUCLEOTIDE SEQUENCE</scope>
    <source>
        <strain evidence="6">WSJ</strain>
        <tissue evidence="6">Leaf</tissue>
    </source>
</reference>
<feature type="domain" description="GST N-terminal" evidence="4">
    <location>
        <begin position="5"/>
        <end position="85"/>
    </location>
</feature>
<evidence type="ECO:0000256" key="1">
    <source>
        <dbReference type="ARBA" id="ARBA00022679"/>
    </source>
</evidence>
<keyword evidence="7" id="KW-1185">Reference proteome</keyword>
<dbReference type="PROSITE" id="PS50404">
    <property type="entry name" value="GST_NTER"/>
    <property type="match status" value="1"/>
</dbReference>
<gene>
    <name evidence="6" type="ORF">QVD17_03580</name>
</gene>